<dbReference type="GO" id="GO:0005737">
    <property type="term" value="C:cytoplasm"/>
    <property type="evidence" value="ECO:0007669"/>
    <property type="project" value="UniProtKB-SubCell"/>
</dbReference>
<keyword evidence="13" id="KW-1185">Reference proteome</keyword>
<evidence type="ECO:0000256" key="5">
    <source>
        <dbReference type="ARBA" id="ARBA00022553"/>
    </source>
</evidence>
<gene>
    <name evidence="12" type="ORF">DGYR_LOCUS9161</name>
</gene>
<dbReference type="Pfam" id="PF12884">
    <property type="entry name" value="TORC_N"/>
    <property type="match status" value="1"/>
</dbReference>
<dbReference type="GO" id="GO:0051289">
    <property type="term" value="P:protein homotetramerization"/>
    <property type="evidence" value="ECO:0007669"/>
    <property type="project" value="InterPro"/>
</dbReference>
<protein>
    <submittedName>
        <fullName evidence="12">DgyrCDS9707</fullName>
    </submittedName>
</protein>
<evidence type="ECO:0000256" key="2">
    <source>
        <dbReference type="ARBA" id="ARBA00004496"/>
    </source>
</evidence>
<dbReference type="Proteomes" id="UP000549394">
    <property type="component" value="Unassembled WGS sequence"/>
</dbReference>
<dbReference type="OrthoDB" id="8947034at2759"/>
<dbReference type="EMBL" id="CAJFCJ010000014">
    <property type="protein sequence ID" value="CAD5121172.1"/>
    <property type="molecule type" value="Genomic_DNA"/>
</dbReference>
<dbReference type="InterPro" id="IPR024786">
    <property type="entry name" value="TORC"/>
</dbReference>
<dbReference type="PANTHER" id="PTHR13589">
    <property type="entry name" value="CREB-REGULATED TRANSCRIPTION COACTIVATOR"/>
    <property type="match status" value="1"/>
</dbReference>
<name>A0A7I8VZ21_9ANNE</name>
<evidence type="ECO:0000313" key="12">
    <source>
        <dbReference type="EMBL" id="CAD5121172.1"/>
    </source>
</evidence>
<comment type="subcellular location">
    <subcellularLocation>
        <location evidence="2">Cytoplasm</location>
    </subcellularLocation>
    <subcellularLocation>
        <location evidence="1">Nucleus</location>
    </subcellularLocation>
</comment>
<keyword evidence="4" id="KW-0963">Cytoplasm</keyword>
<dbReference type="PANTHER" id="PTHR13589:SF15">
    <property type="entry name" value="CREB-REGULATED TRANSCRIPTION COACTIVATOR, ISOFORM B"/>
    <property type="match status" value="1"/>
</dbReference>
<evidence type="ECO:0000256" key="6">
    <source>
        <dbReference type="ARBA" id="ARBA00023015"/>
    </source>
</evidence>
<dbReference type="InterPro" id="IPR024783">
    <property type="entry name" value="TORC_N"/>
</dbReference>
<dbReference type="GO" id="GO:0008140">
    <property type="term" value="F:cAMP response element binding protein binding"/>
    <property type="evidence" value="ECO:0007669"/>
    <property type="project" value="InterPro"/>
</dbReference>
<evidence type="ECO:0000313" key="13">
    <source>
        <dbReference type="Proteomes" id="UP000549394"/>
    </source>
</evidence>
<feature type="region of interest" description="Disordered" evidence="10">
    <location>
        <begin position="107"/>
        <end position="148"/>
    </location>
</feature>
<dbReference type="GO" id="GO:0005634">
    <property type="term" value="C:nucleus"/>
    <property type="evidence" value="ECO:0007669"/>
    <property type="project" value="UniProtKB-SubCell"/>
</dbReference>
<evidence type="ECO:0000256" key="1">
    <source>
        <dbReference type="ARBA" id="ARBA00004123"/>
    </source>
</evidence>
<comment type="caution">
    <text evidence="12">The sequence shown here is derived from an EMBL/GenBank/DDBJ whole genome shotgun (WGS) entry which is preliminary data.</text>
</comment>
<dbReference type="GO" id="GO:0045944">
    <property type="term" value="P:positive regulation of transcription by RNA polymerase II"/>
    <property type="evidence" value="ECO:0007669"/>
    <property type="project" value="TreeGrafter"/>
</dbReference>
<keyword evidence="7" id="KW-0010">Activator</keyword>
<feature type="compositionally biased region" description="Low complexity" evidence="10">
    <location>
        <begin position="131"/>
        <end position="146"/>
    </location>
</feature>
<keyword evidence="6" id="KW-0805">Transcription regulation</keyword>
<proteinExistence type="inferred from homology"/>
<comment type="similarity">
    <text evidence="3">Belongs to the TORC family.</text>
</comment>
<evidence type="ECO:0000256" key="7">
    <source>
        <dbReference type="ARBA" id="ARBA00023159"/>
    </source>
</evidence>
<keyword evidence="9" id="KW-0539">Nucleus</keyword>
<evidence type="ECO:0000259" key="11">
    <source>
        <dbReference type="Pfam" id="PF12884"/>
    </source>
</evidence>
<keyword evidence="5" id="KW-0597">Phosphoprotein</keyword>
<dbReference type="AlphaFoldDB" id="A0A7I8VZ21"/>
<reference evidence="12 13" key="1">
    <citation type="submission" date="2020-08" db="EMBL/GenBank/DDBJ databases">
        <authorList>
            <person name="Hejnol A."/>
        </authorList>
    </citation>
    <scope>NUCLEOTIDE SEQUENCE [LARGE SCALE GENOMIC DNA]</scope>
</reference>
<evidence type="ECO:0000256" key="10">
    <source>
        <dbReference type="SAM" id="MobiDB-lite"/>
    </source>
</evidence>
<evidence type="ECO:0000256" key="4">
    <source>
        <dbReference type="ARBA" id="ARBA00022490"/>
    </source>
</evidence>
<evidence type="ECO:0000256" key="3">
    <source>
        <dbReference type="ARBA" id="ARBA00007167"/>
    </source>
</evidence>
<accession>A0A7I8VZ21</accession>
<organism evidence="12 13">
    <name type="scientific">Dimorphilus gyrociliatus</name>
    <dbReference type="NCBI Taxonomy" id="2664684"/>
    <lineage>
        <taxon>Eukaryota</taxon>
        <taxon>Metazoa</taxon>
        <taxon>Spiralia</taxon>
        <taxon>Lophotrochozoa</taxon>
        <taxon>Annelida</taxon>
        <taxon>Polychaeta</taxon>
        <taxon>Polychaeta incertae sedis</taxon>
        <taxon>Dinophilidae</taxon>
        <taxon>Dimorphilus</taxon>
    </lineage>
</organism>
<evidence type="ECO:0000256" key="8">
    <source>
        <dbReference type="ARBA" id="ARBA00023163"/>
    </source>
</evidence>
<keyword evidence="8" id="KW-0804">Transcription</keyword>
<evidence type="ECO:0000256" key="9">
    <source>
        <dbReference type="ARBA" id="ARBA00023242"/>
    </source>
</evidence>
<feature type="domain" description="Transducer of regulated CREB activity N-terminal" evidence="11">
    <location>
        <begin position="6"/>
        <end position="66"/>
    </location>
</feature>
<sequence>MANQANPRKFSEKIALHNQKQAEETAAFNAIMNEVKNSKNQSMKNQQLQHIDVIQNVGLRPGGSLPNVNQMASNNSIDLKSALNTLKDVKQQPKTTRQTLMDRIQNRERAKNSGMSTHLRRQGGNSRHDVSPYASPSSYLSPPSDSNWRRQATVGYLDDFSL</sequence>